<dbReference type="OrthoDB" id="3115013at2759"/>
<organism evidence="1 2">
    <name type="scientific">Gymnopilus dilepis</name>
    <dbReference type="NCBI Taxonomy" id="231916"/>
    <lineage>
        <taxon>Eukaryota</taxon>
        <taxon>Fungi</taxon>
        <taxon>Dikarya</taxon>
        <taxon>Basidiomycota</taxon>
        <taxon>Agaricomycotina</taxon>
        <taxon>Agaricomycetes</taxon>
        <taxon>Agaricomycetidae</taxon>
        <taxon>Agaricales</taxon>
        <taxon>Agaricineae</taxon>
        <taxon>Hymenogastraceae</taxon>
        <taxon>Gymnopilus</taxon>
    </lineage>
</organism>
<dbReference type="AlphaFoldDB" id="A0A409Y8X0"/>
<accession>A0A409Y8X0</accession>
<evidence type="ECO:0000313" key="2">
    <source>
        <dbReference type="Proteomes" id="UP000284706"/>
    </source>
</evidence>
<protein>
    <submittedName>
        <fullName evidence="1">Uncharacterized protein</fullName>
    </submittedName>
</protein>
<proteinExistence type="predicted"/>
<name>A0A409Y8X0_9AGAR</name>
<dbReference type="EMBL" id="NHYE01001059">
    <property type="protein sequence ID" value="PPQ99500.1"/>
    <property type="molecule type" value="Genomic_DNA"/>
</dbReference>
<evidence type="ECO:0000313" key="1">
    <source>
        <dbReference type="EMBL" id="PPQ99500.1"/>
    </source>
</evidence>
<gene>
    <name evidence="1" type="ORF">CVT26_008393</name>
</gene>
<sequence length="76" mass="9089">MSTNQTQCDLELDLQNSDAVQQHKFMAHFGAYMQLAAYEDDLDEYFARLFRLWFLLWPHADQEVKIAVRHLKIFII</sequence>
<dbReference type="Proteomes" id="UP000284706">
    <property type="component" value="Unassembled WGS sequence"/>
</dbReference>
<comment type="caution">
    <text evidence="1">The sequence shown here is derived from an EMBL/GenBank/DDBJ whole genome shotgun (WGS) entry which is preliminary data.</text>
</comment>
<reference evidence="1 2" key="1">
    <citation type="journal article" date="2018" name="Evol. Lett.">
        <title>Horizontal gene cluster transfer increased hallucinogenic mushroom diversity.</title>
        <authorList>
            <person name="Reynolds H.T."/>
            <person name="Vijayakumar V."/>
            <person name="Gluck-Thaler E."/>
            <person name="Korotkin H.B."/>
            <person name="Matheny P.B."/>
            <person name="Slot J.C."/>
        </authorList>
    </citation>
    <scope>NUCLEOTIDE SEQUENCE [LARGE SCALE GENOMIC DNA]</scope>
    <source>
        <strain evidence="1 2">SRW20</strain>
    </source>
</reference>
<keyword evidence="2" id="KW-1185">Reference proteome</keyword>
<dbReference type="InParanoid" id="A0A409Y8X0"/>